<evidence type="ECO:0000313" key="3">
    <source>
        <dbReference type="Proteomes" id="UP000566324"/>
    </source>
</evidence>
<dbReference type="PANTHER" id="PTHR23028:SF53">
    <property type="entry name" value="ACYL_TRANSF_3 DOMAIN-CONTAINING PROTEIN"/>
    <property type="match status" value="1"/>
</dbReference>
<dbReference type="InterPro" id="IPR002656">
    <property type="entry name" value="Acyl_transf_3_dom"/>
</dbReference>
<dbReference type="PANTHER" id="PTHR23028">
    <property type="entry name" value="ACETYLTRANSFERASE"/>
    <property type="match status" value="1"/>
</dbReference>
<dbReference type="GO" id="GO:0000271">
    <property type="term" value="P:polysaccharide biosynthetic process"/>
    <property type="evidence" value="ECO:0007669"/>
    <property type="project" value="TreeGrafter"/>
</dbReference>
<dbReference type="GO" id="GO:0016747">
    <property type="term" value="F:acyltransferase activity, transferring groups other than amino-acyl groups"/>
    <property type="evidence" value="ECO:0007669"/>
    <property type="project" value="InterPro"/>
</dbReference>
<feature type="domain" description="Acyltransferase 3" evidence="1">
    <location>
        <begin position="11"/>
        <end position="66"/>
    </location>
</feature>
<dbReference type="InterPro" id="IPR050879">
    <property type="entry name" value="Acyltransferase_3"/>
</dbReference>
<dbReference type="AlphaFoldDB" id="A0A7W7B0Z8"/>
<gene>
    <name evidence="2" type="ORF">GGQ98_001628</name>
</gene>
<dbReference type="Proteomes" id="UP000566324">
    <property type="component" value="Unassembled WGS sequence"/>
</dbReference>
<sequence length="77" mass="8608">MTEQRGFQLDALTSLRGLAAWWVVLYHTRSVLEPYVSGGVFGFLKNGDLAVDMFFVLSGFVMYLNYHADINSSLGLT</sequence>
<accession>A0A7W7B0Z8</accession>
<evidence type="ECO:0000313" key="2">
    <source>
        <dbReference type="EMBL" id="MBB4632011.1"/>
    </source>
</evidence>
<proteinExistence type="predicted"/>
<evidence type="ECO:0000259" key="1">
    <source>
        <dbReference type="Pfam" id="PF01757"/>
    </source>
</evidence>
<protein>
    <submittedName>
        <fullName evidence="2">Peptidoglycan/LPS O-acetylase OafA/YrhL</fullName>
    </submittedName>
</protein>
<keyword evidence="3" id="KW-1185">Reference proteome</keyword>
<dbReference type="RefSeq" id="WP_184067760.1">
    <property type="nucleotide sequence ID" value="NZ_JACHNZ010000016.1"/>
</dbReference>
<dbReference type="Pfam" id="PF01757">
    <property type="entry name" value="Acyl_transf_3"/>
    <property type="match status" value="1"/>
</dbReference>
<reference evidence="2 3" key="1">
    <citation type="submission" date="2020-08" db="EMBL/GenBank/DDBJ databases">
        <title>Genomic Encyclopedia of Type Strains, Phase IV (KMG-IV): sequencing the most valuable type-strain genomes for metagenomic binning, comparative biology and taxonomic classification.</title>
        <authorList>
            <person name="Goeker M."/>
        </authorList>
    </citation>
    <scope>NUCLEOTIDE SEQUENCE [LARGE SCALE GENOMIC DNA]</scope>
    <source>
        <strain evidence="2 3">DSM 17328</strain>
    </source>
</reference>
<dbReference type="EMBL" id="JACHNZ010000016">
    <property type="protein sequence ID" value="MBB4632011.1"/>
    <property type="molecule type" value="Genomic_DNA"/>
</dbReference>
<dbReference type="GO" id="GO:0016020">
    <property type="term" value="C:membrane"/>
    <property type="evidence" value="ECO:0007669"/>
    <property type="project" value="TreeGrafter"/>
</dbReference>
<organism evidence="2 3">
    <name type="scientific">Sphingosinicella soli</name>
    <dbReference type="NCBI Taxonomy" id="333708"/>
    <lineage>
        <taxon>Bacteria</taxon>
        <taxon>Pseudomonadati</taxon>
        <taxon>Pseudomonadota</taxon>
        <taxon>Alphaproteobacteria</taxon>
        <taxon>Sphingomonadales</taxon>
        <taxon>Sphingosinicellaceae</taxon>
        <taxon>Sphingosinicella</taxon>
    </lineage>
</organism>
<comment type="caution">
    <text evidence="2">The sequence shown here is derived from an EMBL/GenBank/DDBJ whole genome shotgun (WGS) entry which is preliminary data.</text>
</comment>
<name>A0A7W7B0Z8_9SPHN</name>